<keyword evidence="11" id="KW-0505">Motor protein</keyword>
<evidence type="ECO:0000256" key="11">
    <source>
        <dbReference type="ARBA" id="ARBA00023175"/>
    </source>
</evidence>
<evidence type="ECO:0000256" key="12">
    <source>
        <dbReference type="ARBA" id="ARBA00023212"/>
    </source>
</evidence>
<dbReference type="InterPro" id="IPR026983">
    <property type="entry name" value="DHC"/>
</dbReference>
<dbReference type="FunFam" id="1.10.287.2620:FF:000002">
    <property type="entry name" value="Dynein heavy chain 2, axonemal"/>
    <property type="match status" value="1"/>
</dbReference>
<dbReference type="OrthoDB" id="424310at2759"/>
<evidence type="ECO:0000259" key="16">
    <source>
        <dbReference type="Pfam" id="PF08385"/>
    </source>
</evidence>
<dbReference type="Pfam" id="PF08393">
    <property type="entry name" value="DHC_N2"/>
    <property type="match status" value="1"/>
</dbReference>
<evidence type="ECO:0000256" key="4">
    <source>
        <dbReference type="ARBA" id="ARBA00022701"/>
    </source>
</evidence>
<evidence type="ECO:0000256" key="10">
    <source>
        <dbReference type="ARBA" id="ARBA00023069"/>
    </source>
</evidence>
<dbReference type="Proteomes" id="UP000717585">
    <property type="component" value="Unassembled WGS sequence"/>
</dbReference>
<keyword evidence="20" id="KW-1185">Reference proteome</keyword>
<dbReference type="InterPro" id="IPR042228">
    <property type="entry name" value="Dynein_linker_3"/>
</dbReference>
<dbReference type="Pfam" id="PF08385">
    <property type="entry name" value="DHC_N1"/>
    <property type="match status" value="1"/>
</dbReference>
<dbReference type="FunFam" id="3.20.180.20:FF:000001">
    <property type="entry name" value="Dynein axonemal heavy chain 5"/>
    <property type="match status" value="1"/>
</dbReference>
<proteinExistence type="inferred from homology"/>
<dbReference type="GO" id="GO:0005930">
    <property type="term" value="C:axoneme"/>
    <property type="evidence" value="ECO:0007669"/>
    <property type="project" value="UniProtKB-SubCell"/>
</dbReference>
<feature type="coiled-coil region" evidence="14">
    <location>
        <begin position="1325"/>
        <end position="1359"/>
    </location>
</feature>
<feature type="compositionally biased region" description="Polar residues" evidence="15">
    <location>
        <begin position="1028"/>
        <end position="1042"/>
    </location>
</feature>
<dbReference type="FunFam" id="1.20.140.100:FF:000001">
    <property type="entry name" value="dynein heavy chain 17, axonemal"/>
    <property type="match status" value="1"/>
</dbReference>
<dbReference type="InterPro" id="IPR013594">
    <property type="entry name" value="Dynein_heavy_tail"/>
</dbReference>
<keyword evidence="12" id="KW-0206">Cytoskeleton</keyword>
<keyword evidence="3" id="KW-0963">Cytoplasm</keyword>
<sequence length="2103" mass="236538">MAESGEGEHFSDNRLLAIRRFVCKSLVVAESVFDEAYHKDQIMVDNFLNNMHQAILVYRDSLPESPDEWIVQFGVPGPRESSLNVPDVSSGTQLCYFMNITDDVLPDTDAFDMDDCLVYGVVSDSLISTLNKLVNDVYLPLVAATRESSGLTVYAEAQVALNKLASQLSQVTRDVGRVSLSPPIKIADPAAVDNDTLTAITETVKEWTGVVQNQLDLLSALSIPAEDGPTAEILLWRERESGYGALYEALHKKDAMAMVKVLSAEDEIVSHQFATQLSELNKRYTEARDNVRFLGTLERHFKLLETETRLGAISESLTSLFSAVKMVWVISRYYNTDDRMVPLLERTANQIASRVSQEITLTSVVSQLEGNAAGVAEQVSEARDFLKQWQRAYAETRKKIEDDGRSQRWEFDRSRLFGRTTYIASRCQDLQEMCVLFQQFTSVIGMDNIPPAELDAFSREIDALFDPLSEFINAPSVAEADEKVVKDVFDPNEKAAWEAAFAAFKNRAEKAKATVEHIIDTAFERLTSVDSAIATLTNMLEGNRIVDERISQQIVEIVSQVQQTVAAADAKFEQFKAGPPTLASDAPVSGKIIWARLLFLPVAQLYRRLEALNEARRNLFDDVPTYQRFKLEYDRLKTKIRDYQGDLFKTWNNNVGQVTELNLQRNLLTFADDEASVDPWERGIAVNFSDDLRTLITECRALLRLDFRESLISELVKAVVTRSEYYYSFKDQLQEMVTSYERLMARLKPTFRELLEEKLKELHAVIEPGLRDINWNSLNIGTFVAKCNAAIVGLTKIVNQLESSDANLEVLVSEIARGTLIAKVAGSGAVVHSADVPEIATFAEEAHKQIEKTTKRLVTKYDEMTGILVKIEESVTGTTGGRSPAMGSYYLHWQERVRVALATLVSRAINTFNNNLKAPRRETEDLNVPVAPPLFRIDAILVAPSILQKPSTEDIRKTLTKVLKEIVNTSAEFIRWYDGTCIRCELPKAGQPFVPVDAAQPKERESPSLSRQSSRSQIGGQTSRGRITQRNSSQRLTLTKSGTKSKISVSNMRIAPAVAAPVPAINYTFFIDVSSDPSVNEAHLKTNQIIEDAIKLIESHLKSWASFRGVWDPSRPQLIEHWAHEPRSVTEIDSKLNWYARVAPTLKSSFPGSKPVGFIQVDVSSLIDGIQEESRKWVGALGELIEDQHKARLAAFEEKIANFEEALAKGERMSGAQLEPLKKLLGAISEVYNEDNNAELEIRDLTYAYETLQNYKAGNPDEIQRALALPARWKALKEKSATVNKSLDAVREKFRKDTSKQAKRFGDTIHAFAERFAEMDPSNIVEGTDEEMDRAVKALEKLSTEVQELEAERDNITLAQRLFNDAQSQYTDLKVIEVKLERTTRIFDVYNFVKKKLLDWSDVAWSKLDIAVLNDGVKEMEKMVVQLKGGRKKGEAPSELAKSPALAAVETKVQNFKMSIPLLQKLTDEALRDRHWTKLMEVTGKTFDRDNMTVGSLLSMELHKHDDKINEIQASAQKEFSIEKGLAEIEAVWAKTKFELAKYTKGTTDRGFILKSIDDILLTLEDNTMNLQTMSSSKHVAAFAQEVHQWEGRLTLISEVSELWIAVQRKWMYLESIFIGSEDIRLQLPEEARKFDKIDNDFRKVMTETATNTNVLQACSAPSRLEKLTMLANQMDSCQKSLSEYLETKRSAFARFYFISDDELLSVLGDSDPRAVQQHMIKLFDNTKLLTFGTGSKASTVIGAQSSEGETFTLREPVLADGPVESWMTAVEHAMISSIHQTTKEGVFHYAQKDRIQWIFECLAMVTLVGSQIWWTWQVEDVFRAVAEGDKHAMKVLSTKLHAQITDLVAQVRKDLSRGDRSKINTLIIIDVHARDIVDRFVRDSILHAAEFDWESQMRFYWDRARDTVIMRQCTGSFDYGFQYMGLASRLVITPLTDRCIMTLTQALTMYLGGSPAGPAGTGKTETVKDLAKHLALSCVVFNCGDGLDYKAMGVIFSGLCETGAWGCFDEFNRIEAEVLSVVSAQIKNIQTALQQNLTRFIFEGREIKLDSKCGIFITMNPGYAGRTELPDNLKALFRPVTFVPFSSSCLASYAVMVRYLTQ</sequence>
<dbReference type="Gene3D" id="1.10.287.2620">
    <property type="match status" value="1"/>
</dbReference>
<comment type="subcellular location">
    <subcellularLocation>
        <location evidence="1">Cytoplasm</location>
        <location evidence="1">Cytoskeleton</location>
        <location evidence="1">Cilium axoneme</location>
    </subcellularLocation>
</comment>
<dbReference type="GO" id="GO:0030286">
    <property type="term" value="C:dynein complex"/>
    <property type="evidence" value="ECO:0007669"/>
    <property type="project" value="UniProtKB-KW"/>
</dbReference>
<keyword evidence="7" id="KW-0067">ATP-binding</keyword>
<dbReference type="InterPro" id="IPR013602">
    <property type="entry name" value="Dynein_heavy_linker"/>
</dbReference>
<evidence type="ECO:0000313" key="20">
    <source>
        <dbReference type="Proteomes" id="UP000717585"/>
    </source>
</evidence>
<dbReference type="GO" id="GO:0051959">
    <property type="term" value="F:dynein light intermediate chain binding"/>
    <property type="evidence" value="ECO:0007669"/>
    <property type="project" value="InterPro"/>
</dbReference>
<dbReference type="GO" id="GO:0045505">
    <property type="term" value="F:dynein intermediate chain binding"/>
    <property type="evidence" value="ECO:0007669"/>
    <property type="project" value="InterPro"/>
</dbReference>
<feature type="region of interest" description="Disordered" evidence="15">
    <location>
        <begin position="999"/>
        <end position="1042"/>
    </location>
</feature>
<dbReference type="FunFam" id="1.20.58.1120:FF:000008">
    <property type="entry name" value="Dynein heavy chain 10, axonemal"/>
    <property type="match status" value="1"/>
</dbReference>
<dbReference type="EMBL" id="JAHDYR010000069">
    <property type="protein sequence ID" value="KAG9389535.1"/>
    <property type="molecule type" value="Genomic_DNA"/>
</dbReference>
<keyword evidence="9 14" id="KW-0175">Coiled coil</keyword>
<evidence type="ECO:0000256" key="9">
    <source>
        <dbReference type="ARBA" id="ARBA00023054"/>
    </source>
</evidence>
<dbReference type="FunFam" id="3.40.50.300:FF:000044">
    <property type="entry name" value="Dynein heavy chain 5, axonemal"/>
    <property type="match status" value="1"/>
</dbReference>
<feature type="compositionally biased region" description="Low complexity" evidence="15">
    <location>
        <begin position="1007"/>
        <end position="1026"/>
    </location>
</feature>
<gene>
    <name evidence="19" type="ORF">J8273_8828</name>
</gene>
<dbReference type="InterPro" id="IPR035699">
    <property type="entry name" value="AAA_6"/>
</dbReference>
<accession>A0A8J6ARF4</accession>
<keyword evidence="5" id="KW-0677">Repeat</keyword>
<dbReference type="Gene3D" id="1.20.58.1120">
    <property type="match status" value="1"/>
</dbReference>
<evidence type="ECO:0000256" key="6">
    <source>
        <dbReference type="ARBA" id="ARBA00022741"/>
    </source>
</evidence>
<protein>
    <submittedName>
        <fullName evidence="19">Dynein heavy chain, N-terminal region 2</fullName>
    </submittedName>
</protein>
<evidence type="ECO:0000259" key="18">
    <source>
        <dbReference type="Pfam" id="PF12774"/>
    </source>
</evidence>
<comment type="similarity">
    <text evidence="2">Belongs to the dynein heavy chain family.</text>
</comment>
<evidence type="ECO:0000256" key="3">
    <source>
        <dbReference type="ARBA" id="ARBA00022490"/>
    </source>
</evidence>
<dbReference type="Gene3D" id="1.20.140.100">
    <property type="entry name" value="Dynein heavy chain, N-terminal domain 2"/>
    <property type="match status" value="1"/>
</dbReference>
<evidence type="ECO:0000256" key="13">
    <source>
        <dbReference type="ARBA" id="ARBA00023273"/>
    </source>
</evidence>
<dbReference type="GO" id="GO:0005524">
    <property type="term" value="F:ATP binding"/>
    <property type="evidence" value="ECO:0007669"/>
    <property type="project" value="UniProtKB-KW"/>
</dbReference>
<dbReference type="PANTHER" id="PTHR22878">
    <property type="entry name" value="DYNEIN HEAVY CHAIN 6, AXONEMAL-LIKE-RELATED"/>
    <property type="match status" value="1"/>
</dbReference>
<feature type="domain" description="Dynein heavy chain tail" evidence="16">
    <location>
        <begin position="198"/>
        <end position="783"/>
    </location>
</feature>
<comment type="caution">
    <text evidence="19">The sequence shown here is derived from an EMBL/GenBank/DDBJ whole genome shotgun (WGS) entry which is preliminary data.</text>
</comment>
<evidence type="ECO:0000256" key="14">
    <source>
        <dbReference type="SAM" id="Coils"/>
    </source>
</evidence>
<evidence type="ECO:0000313" key="19">
    <source>
        <dbReference type="EMBL" id="KAG9389535.1"/>
    </source>
</evidence>
<feature type="coiled-coil region" evidence="14">
    <location>
        <begin position="602"/>
        <end position="646"/>
    </location>
</feature>
<evidence type="ECO:0000256" key="5">
    <source>
        <dbReference type="ARBA" id="ARBA00022737"/>
    </source>
</evidence>
<evidence type="ECO:0000256" key="7">
    <source>
        <dbReference type="ARBA" id="ARBA00022840"/>
    </source>
</evidence>
<evidence type="ECO:0000256" key="15">
    <source>
        <dbReference type="SAM" id="MobiDB-lite"/>
    </source>
</evidence>
<dbReference type="Pfam" id="PF12774">
    <property type="entry name" value="AAA_6"/>
    <property type="match status" value="1"/>
</dbReference>
<organism evidence="19 20">
    <name type="scientific">Carpediemonas membranifera</name>
    <dbReference type="NCBI Taxonomy" id="201153"/>
    <lineage>
        <taxon>Eukaryota</taxon>
        <taxon>Metamonada</taxon>
        <taxon>Carpediemonas-like organisms</taxon>
        <taxon>Carpediemonas</taxon>
    </lineage>
</organism>
<dbReference type="SUPFAM" id="SSF52540">
    <property type="entry name" value="P-loop containing nucleoside triphosphate hydrolases"/>
    <property type="match status" value="1"/>
</dbReference>
<dbReference type="Gene3D" id="3.20.180.20">
    <property type="entry name" value="Dynein heavy chain, N-terminal domain 2"/>
    <property type="match status" value="1"/>
</dbReference>
<dbReference type="GO" id="GO:0005874">
    <property type="term" value="C:microtubule"/>
    <property type="evidence" value="ECO:0007669"/>
    <property type="project" value="UniProtKB-KW"/>
</dbReference>
<name>A0A8J6ARF4_9EUKA</name>
<dbReference type="PANTHER" id="PTHR22878:SF63">
    <property type="entry name" value="DYNEIN AXONEMAL HEAVY CHAIN 10"/>
    <property type="match status" value="1"/>
</dbReference>
<dbReference type="InterPro" id="IPR027417">
    <property type="entry name" value="P-loop_NTPase"/>
</dbReference>
<keyword evidence="10" id="KW-0969">Cilium</keyword>
<keyword evidence="13" id="KW-0966">Cell projection</keyword>
<reference evidence="19" key="1">
    <citation type="submission" date="2021-05" db="EMBL/GenBank/DDBJ databases">
        <title>A free-living protist that lacks canonical eukaryotic 1 DNA replication and segregation systems.</title>
        <authorList>
            <person name="Salas-Leiva D.E."/>
            <person name="Tromer E.C."/>
            <person name="Curtis B.A."/>
            <person name="Jerlstrom-Hultqvist J."/>
            <person name="Kolisko M."/>
            <person name="Yi Z."/>
            <person name="Salas-Leiva J.S."/>
            <person name="Gallot-Lavallee L."/>
            <person name="Kops G.J.P.L."/>
            <person name="Archibald J.M."/>
            <person name="Simpson A.G.B."/>
            <person name="Roger A.J."/>
        </authorList>
    </citation>
    <scope>NUCLEOTIDE SEQUENCE</scope>
    <source>
        <strain evidence="19">BICM</strain>
    </source>
</reference>
<feature type="domain" description="Dynein heavy chain linker" evidence="17">
    <location>
        <begin position="1374"/>
        <end position="1785"/>
    </location>
</feature>
<evidence type="ECO:0000256" key="2">
    <source>
        <dbReference type="ARBA" id="ARBA00008887"/>
    </source>
</evidence>
<feature type="domain" description="Dynein heavy chain hydrolytic ATP-binding dynein motor region" evidence="18">
    <location>
        <begin position="1920"/>
        <end position="2084"/>
    </location>
</feature>
<evidence type="ECO:0000256" key="8">
    <source>
        <dbReference type="ARBA" id="ARBA00023017"/>
    </source>
</evidence>
<keyword evidence="4" id="KW-0493">Microtubule</keyword>
<evidence type="ECO:0000256" key="1">
    <source>
        <dbReference type="ARBA" id="ARBA00004430"/>
    </source>
</evidence>
<dbReference type="InterPro" id="IPR042222">
    <property type="entry name" value="Dynein_2_N"/>
</dbReference>
<dbReference type="GO" id="GO:0007018">
    <property type="term" value="P:microtubule-based movement"/>
    <property type="evidence" value="ECO:0007669"/>
    <property type="project" value="InterPro"/>
</dbReference>
<keyword evidence="6" id="KW-0547">Nucleotide-binding</keyword>
<keyword evidence="8" id="KW-0243">Dynein</keyword>
<feature type="coiled-coil region" evidence="14">
    <location>
        <begin position="1186"/>
        <end position="1213"/>
    </location>
</feature>
<evidence type="ECO:0000259" key="17">
    <source>
        <dbReference type="Pfam" id="PF08393"/>
    </source>
</evidence>
<dbReference type="Gene3D" id="3.40.50.300">
    <property type="entry name" value="P-loop containing nucleotide triphosphate hydrolases"/>
    <property type="match status" value="1"/>
</dbReference>